<accession>A0A8S5PC93</accession>
<organism evidence="1">
    <name type="scientific">Siphoviridae sp. ctmpG14</name>
    <dbReference type="NCBI Taxonomy" id="2825654"/>
    <lineage>
        <taxon>Viruses</taxon>
        <taxon>Duplodnaviria</taxon>
        <taxon>Heunggongvirae</taxon>
        <taxon>Uroviricota</taxon>
        <taxon>Caudoviricetes</taxon>
    </lineage>
</organism>
<evidence type="ECO:0000313" key="1">
    <source>
        <dbReference type="EMBL" id="DAE04229.1"/>
    </source>
</evidence>
<dbReference type="EMBL" id="BK015384">
    <property type="protein sequence ID" value="DAE04229.1"/>
    <property type="molecule type" value="Genomic_DNA"/>
</dbReference>
<protein>
    <submittedName>
        <fullName evidence="1">Uncharacterized protein</fullName>
    </submittedName>
</protein>
<name>A0A8S5PC93_9CAUD</name>
<reference evidence="1" key="1">
    <citation type="journal article" date="2021" name="Proc. Natl. Acad. Sci. U.S.A.">
        <title>A Catalog of Tens of Thousands of Viruses from Human Metagenomes Reveals Hidden Associations with Chronic Diseases.</title>
        <authorList>
            <person name="Tisza M.J."/>
            <person name="Buck C.B."/>
        </authorList>
    </citation>
    <scope>NUCLEOTIDE SEQUENCE</scope>
    <source>
        <strain evidence="1">CtmpG14</strain>
    </source>
</reference>
<sequence length="39" mass="4535">MGIKILGTRIDPARFILNANRLKRFLPRISFCVTVLARY</sequence>
<proteinExistence type="predicted"/>